<comment type="domain">
    <text evidence="1">The C4-type zinc finger motif is necessary both for its ER three-way tubular junction localization and formation.</text>
</comment>
<proteinExistence type="inferred from homology"/>
<dbReference type="Pfam" id="PF10058">
    <property type="entry name" value="Zn_ribbon_10"/>
    <property type="match status" value="1"/>
</dbReference>
<keyword evidence="1" id="KW-1133">Transmembrane helix</keyword>
<dbReference type="STRING" id="1071378.G0WA32"/>
<dbReference type="GO" id="GO:0034976">
    <property type="term" value="P:response to endoplasmic reticulum stress"/>
    <property type="evidence" value="ECO:0007669"/>
    <property type="project" value="EnsemblFungi"/>
</dbReference>
<feature type="compositionally biased region" description="Basic and acidic residues" evidence="3">
    <location>
        <begin position="264"/>
        <end position="286"/>
    </location>
</feature>
<dbReference type="GO" id="GO:1903373">
    <property type="term" value="P:positive regulation of endoplasmic reticulum tubular network organization"/>
    <property type="evidence" value="ECO:0007669"/>
    <property type="project" value="UniProtKB-UniRule"/>
</dbReference>
<keyword evidence="1" id="KW-0479">Metal-binding</keyword>
<dbReference type="PANTHER" id="PTHR22166:SF12">
    <property type="entry name" value="ENDOPLASMIC RETICULUM JUNCTION FORMATION PROTEIN LUNAPARK"/>
    <property type="match status" value="1"/>
</dbReference>
<dbReference type="eggNOG" id="KOG2846">
    <property type="taxonomic scope" value="Eukaryota"/>
</dbReference>
<sequence>MLRTISTILSKVNNTITNSKKTLIQRYTEDLSHITSQIHALESSLQRRQAVLDHFQSQLTFYGLSAIVCLASAAYYYSSSYSENEGNTEWVWITVLVLGVILLGFLKWVSYKLEGWYKERQDKKLSKLRATHSKKLESLKRETQFHETNSIIQRFSSGSNQDDDAMVLMDEQLSAKYDEFNQLKNELNKLQKDNEFVNNKEKSDVWFDKVIGILAGGNDLNNTIRPIVCSNCKRHTGAYRLLNKPLQYVCPVCGCKLDETIKNQHEEREPSAVDTIDTKDTNDSNKKTKKSKKKNGSLKKV</sequence>
<keyword evidence="1" id="KW-0256">Endoplasmic reticulum</keyword>
<dbReference type="RefSeq" id="XP_003669886.1">
    <property type="nucleotide sequence ID" value="XM_003669838.1"/>
</dbReference>
<feature type="domain" description="Lunapark zinc ribbon" evidence="4">
    <location>
        <begin position="206"/>
        <end position="255"/>
    </location>
</feature>
<dbReference type="KEGG" id="ndi:NDAI_0D03290"/>
<dbReference type="GO" id="GO:0061709">
    <property type="term" value="P:reticulophagy"/>
    <property type="evidence" value="ECO:0007669"/>
    <property type="project" value="EnsemblFungi"/>
</dbReference>
<dbReference type="AlphaFoldDB" id="G0WA32"/>
<evidence type="ECO:0000313" key="6">
    <source>
        <dbReference type="Proteomes" id="UP000000689"/>
    </source>
</evidence>
<dbReference type="GO" id="GO:0008270">
    <property type="term" value="F:zinc ion binding"/>
    <property type="evidence" value="ECO:0007669"/>
    <property type="project" value="UniProtKB-KW"/>
</dbReference>
<evidence type="ECO:0000256" key="1">
    <source>
        <dbReference type="RuleBase" id="RU367073"/>
    </source>
</evidence>
<keyword evidence="6" id="KW-1185">Reference proteome</keyword>
<dbReference type="EMBL" id="HE580270">
    <property type="protein sequence ID" value="CCD24643.1"/>
    <property type="molecule type" value="Genomic_DNA"/>
</dbReference>
<feature type="region of interest" description="Disordered" evidence="3">
    <location>
        <begin position="264"/>
        <end position="301"/>
    </location>
</feature>
<dbReference type="OrthoDB" id="1725934at2759"/>
<feature type="coiled-coil region" evidence="2">
    <location>
        <begin position="173"/>
        <end position="200"/>
    </location>
</feature>
<comment type="similarity">
    <text evidence="1">Belongs to the lunapark family.</text>
</comment>
<name>G0WA32_NAUDC</name>
<keyword evidence="1" id="KW-0812">Transmembrane</keyword>
<reference evidence="5 6" key="1">
    <citation type="journal article" date="2011" name="Proc. Natl. Acad. Sci. U.S.A.">
        <title>Evolutionary erosion of yeast sex chromosomes by mating-type switching accidents.</title>
        <authorList>
            <person name="Gordon J.L."/>
            <person name="Armisen D."/>
            <person name="Proux-Wera E."/>
            <person name="Oheigeartaigh S.S."/>
            <person name="Byrne K.P."/>
            <person name="Wolfe K.H."/>
        </authorList>
    </citation>
    <scope>NUCLEOTIDE SEQUENCE [LARGE SCALE GENOMIC DNA]</scope>
    <source>
        <strain evidence="6">ATCC 10597 / BCRC 20456 / CBS 421 / NBRC 0211 / NRRL Y-12639</strain>
    </source>
</reference>
<accession>G0WA32</accession>
<protein>
    <recommendedName>
        <fullName evidence="1">Endoplasmic reticulum junction formation protein lunapark</fullName>
    </recommendedName>
</protein>
<dbReference type="PANTHER" id="PTHR22166">
    <property type="entry name" value="ENDOPLASMIC RETICULUM JUNCTION FORMATION PROTEIN LUNAPARK"/>
    <property type="match status" value="1"/>
</dbReference>
<keyword evidence="1" id="KW-0863">Zinc-finger</keyword>
<dbReference type="HOGENOM" id="CLU_089708_0_0_1"/>
<dbReference type="GO" id="GO:0098826">
    <property type="term" value="C:endoplasmic reticulum tubular network membrane"/>
    <property type="evidence" value="ECO:0007669"/>
    <property type="project" value="UniProtKB-UniRule"/>
</dbReference>
<dbReference type="Proteomes" id="UP000000689">
    <property type="component" value="Chromosome 4"/>
</dbReference>
<evidence type="ECO:0000256" key="2">
    <source>
        <dbReference type="SAM" id="Coils"/>
    </source>
</evidence>
<dbReference type="InterPro" id="IPR019273">
    <property type="entry name" value="Lunapark_Znf"/>
</dbReference>
<organism evidence="5 6">
    <name type="scientific">Naumovozyma dairenensis (strain ATCC 10597 / BCRC 20456 / CBS 421 / NBRC 0211 / NRRL Y-12639)</name>
    <name type="common">Saccharomyces dairenensis</name>
    <dbReference type="NCBI Taxonomy" id="1071378"/>
    <lineage>
        <taxon>Eukaryota</taxon>
        <taxon>Fungi</taxon>
        <taxon>Dikarya</taxon>
        <taxon>Ascomycota</taxon>
        <taxon>Saccharomycotina</taxon>
        <taxon>Saccharomycetes</taxon>
        <taxon>Saccharomycetales</taxon>
        <taxon>Saccharomycetaceae</taxon>
        <taxon>Naumovozyma</taxon>
    </lineage>
</organism>
<feature type="compositionally biased region" description="Basic residues" evidence="3">
    <location>
        <begin position="287"/>
        <end position="301"/>
    </location>
</feature>
<dbReference type="OMA" id="ILFKWAL"/>
<keyword evidence="1" id="KW-0862">Zinc</keyword>
<comment type="function">
    <text evidence="1">Plays a role in determining ER morphology.</text>
</comment>
<dbReference type="GO" id="GO:0006999">
    <property type="term" value="P:nuclear pore organization"/>
    <property type="evidence" value="ECO:0007669"/>
    <property type="project" value="EnsemblFungi"/>
</dbReference>
<keyword evidence="1" id="KW-0472">Membrane</keyword>
<feature type="transmembrane region" description="Helical" evidence="1">
    <location>
        <begin position="90"/>
        <end position="110"/>
    </location>
</feature>
<comment type="subcellular location">
    <subcellularLocation>
        <location evidence="1">Endoplasmic reticulum membrane</location>
        <topology evidence="1">Multi-pass membrane protein</topology>
    </subcellularLocation>
</comment>
<dbReference type="GeneID" id="11498589"/>
<gene>
    <name evidence="5" type="primary">NDAI0D03290</name>
    <name evidence="5" type="ordered locus">NDAI_0D03290</name>
</gene>
<evidence type="ECO:0000313" key="5">
    <source>
        <dbReference type="EMBL" id="CCD24643.1"/>
    </source>
</evidence>
<dbReference type="GO" id="GO:0071788">
    <property type="term" value="P:endoplasmic reticulum tubular network maintenance"/>
    <property type="evidence" value="ECO:0007669"/>
    <property type="project" value="UniProtKB-UniRule"/>
</dbReference>
<feature type="transmembrane region" description="Helical" evidence="1">
    <location>
        <begin position="59"/>
        <end position="78"/>
    </location>
</feature>
<evidence type="ECO:0000256" key="3">
    <source>
        <dbReference type="SAM" id="MobiDB-lite"/>
    </source>
</evidence>
<dbReference type="InterPro" id="IPR040115">
    <property type="entry name" value="Lnp"/>
</dbReference>
<keyword evidence="2" id="KW-0175">Coiled coil</keyword>
<evidence type="ECO:0000259" key="4">
    <source>
        <dbReference type="Pfam" id="PF10058"/>
    </source>
</evidence>